<dbReference type="AlphaFoldDB" id="A0A9P6SRQ7"/>
<comment type="caution">
    <text evidence="6">The sequence shown here is derived from an EMBL/GenBank/DDBJ whole genome shotgun (WGS) entry which is preliminary data.</text>
</comment>
<reference evidence="6" key="1">
    <citation type="journal article" date="2020" name="Fungal Divers.">
        <title>Resolving the Mortierellaceae phylogeny through synthesis of multi-gene phylogenetics and phylogenomics.</title>
        <authorList>
            <person name="Vandepol N."/>
            <person name="Liber J."/>
            <person name="Desiro A."/>
            <person name="Na H."/>
            <person name="Kennedy M."/>
            <person name="Barry K."/>
            <person name="Grigoriev I.V."/>
            <person name="Miller A.N."/>
            <person name="O'Donnell K."/>
            <person name="Stajich J.E."/>
            <person name="Bonito G."/>
        </authorList>
    </citation>
    <scope>NUCLEOTIDE SEQUENCE</scope>
    <source>
        <strain evidence="6">MES-2147</strain>
    </source>
</reference>
<dbReference type="InterPro" id="IPR002999">
    <property type="entry name" value="Tudor"/>
</dbReference>
<feature type="compositionally biased region" description="Gly residues" evidence="4">
    <location>
        <begin position="221"/>
        <end position="239"/>
    </location>
</feature>
<dbReference type="CDD" id="cd21182">
    <property type="entry name" value="Tudor_SMN_SPF30-like"/>
    <property type="match status" value="1"/>
</dbReference>
<dbReference type="Pfam" id="PF06003">
    <property type="entry name" value="SMN_Tudor"/>
    <property type="match status" value="1"/>
</dbReference>
<evidence type="ECO:0000259" key="5">
    <source>
        <dbReference type="PROSITE" id="PS50304"/>
    </source>
</evidence>
<evidence type="ECO:0000313" key="6">
    <source>
        <dbReference type="EMBL" id="KAF9994275.1"/>
    </source>
</evidence>
<dbReference type="Proteomes" id="UP000749646">
    <property type="component" value="Unassembled WGS sequence"/>
</dbReference>
<protein>
    <recommendedName>
        <fullName evidence="5">Tudor domain-containing protein</fullName>
    </recommendedName>
</protein>
<keyword evidence="3" id="KW-0539">Nucleus</keyword>
<comment type="subcellular location">
    <subcellularLocation>
        <location evidence="1">Nucleus</location>
        <location evidence="1">Cajal body</location>
    </subcellularLocation>
</comment>
<dbReference type="GO" id="GO:0003723">
    <property type="term" value="F:RNA binding"/>
    <property type="evidence" value="ECO:0007669"/>
    <property type="project" value="InterPro"/>
</dbReference>
<feature type="domain" description="Tudor" evidence="5">
    <location>
        <begin position="133"/>
        <end position="190"/>
    </location>
</feature>
<proteinExistence type="inferred from homology"/>
<organism evidence="6 7">
    <name type="scientific">Modicella reniformis</name>
    <dbReference type="NCBI Taxonomy" id="1440133"/>
    <lineage>
        <taxon>Eukaryota</taxon>
        <taxon>Fungi</taxon>
        <taxon>Fungi incertae sedis</taxon>
        <taxon>Mucoromycota</taxon>
        <taxon>Mortierellomycotina</taxon>
        <taxon>Mortierellomycetes</taxon>
        <taxon>Mortierellales</taxon>
        <taxon>Mortierellaceae</taxon>
        <taxon>Modicella</taxon>
    </lineage>
</organism>
<keyword evidence="7" id="KW-1185">Reference proteome</keyword>
<dbReference type="GO" id="GO:0015030">
    <property type="term" value="C:Cajal body"/>
    <property type="evidence" value="ECO:0007669"/>
    <property type="project" value="UniProtKB-SubCell"/>
</dbReference>
<dbReference type="GO" id="GO:0006397">
    <property type="term" value="P:mRNA processing"/>
    <property type="evidence" value="ECO:0007669"/>
    <property type="project" value="InterPro"/>
</dbReference>
<evidence type="ECO:0000313" key="7">
    <source>
        <dbReference type="Proteomes" id="UP000749646"/>
    </source>
</evidence>
<feature type="compositionally biased region" description="Polar residues" evidence="4">
    <location>
        <begin position="263"/>
        <end position="277"/>
    </location>
</feature>
<accession>A0A9P6SRQ7</accession>
<dbReference type="OrthoDB" id="79171at2759"/>
<gene>
    <name evidence="6" type="ORF">BGZ65_010104</name>
</gene>
<sequence length="337" mass="34786">MDASELNSYKEQVATIESALQADPNNTELLTLKSELLDLISLTESLLLQQQQQQQQLEETHSSFAAATRTDSPSLSSSSATSSPNRSSTFSTPPPPSLPLSITSSKPSGTSTAAAVDPSKQPIYQPPPPPPRQWVVGDKCRALYADDGRYYEATILSIGNGGQVYSVQYKGYEASAPSLVGPQELKAPHDPKKYQKYQPAVGGGVGGTEDGEKKKRAAVDGGTGTGTGTGIVTGTGAGTGAAAAAAGGGGGGGMNKKKKITGPSEQVQKQQAWQSFSKGGAGAKKTKGAAPMVKKSIFASPDTPDGKVGVVGSGKGMTHFQQRGKHIYGQSNQESSL</sequence>
<feature type="compositionally biased region" description="Low complexity" evidence="4">
    <location>
        <begin position="99"/>
        <end position="108"/>
    </location>
</feature>
<dbReference type="PANTHER" id="PTHR46297">
    <property type="entry name" value="ZINC FINGER CCCH-TYPE WITH G PATCH DOMAIN-CONTAINING PROTEIN"/>
    <property type="match status" value="1"/>
</dbReference>
<feature type="compositionally biased region" description="Polar residues" evidence="4">
    <location>
        <begin position="62"/>
        <end position="71"/>
    </location>
</feature>
<feature type="region of interest" description="Disordered" evidence="4">
    <location>
        <begin position="188"/>
        <end position="337"/>
    </location>
</feature>
<evidence type="ECO:0000256" key="1">
    <source>
        <dbReference type="ARBA" id="ARBA00004408"/>
    </source>
</evidence>
<dbReference type="EMBL" id="JAAAHW010001614">
    <property type="protein sequence ID" value="KAF9994275.1"/>
    <property type="molecule type" value="Genomic_DNA"/>
</dbReference>
<evidence type="ECO:0000256" key="4">
    <source>
        <dbReference type="SAM" id="MobiDB-lite"/>
    </source>
</evidence>
<dbReference type="InterPro" id="IPR010304">
    <property type="entry name" value="SMN_Tudor"/>
</dbReference>
<comment type="similarity">
    <text evidence="2">Belongs to the SMN family.</text>
</comment>
<dbReference type="SMART" id="SM00333">
    <property type="entry name" value="TUDOR"/>
    <property type="match status" value="1"/>
</dbReference>
<evidence type="ECO:0000256" key="3">
    <source>
        <dbReference type="ARBA" id="ARBA00023242"/>
    </source>
</evidence>
<dbReference type="GO" id="GO:0005737">
    <property type="term" value="C:cytoplasm"/>
    <property type="evidence" value="ECO:0007669"/>
    <property type="project" value="InterPro"/>
</dbReference>
<name>A0A9P6SRQ7_9FUNG</name>
<dbReference type="PROSITE" id="PS50304">
    <property type="entry name" value="TUDOR"/>
    <property type="match status" value="1"/>
</dbReference>
<feature type="region of interest" description="Disordered" evidence="4">
    <location>
        <begin position="58"/>
        <end position="134"/>
    </location>
</feature>
<feature type="compositionally biased region" description="Low complexity" evidence="4">
    <location>
        <begin position="72"/>
        <end position="91"/>
    </location>
</feature>
<dbReference type="Gene3D" id="2.30.30.140">
    <property type="match status" value="1"/>
</dbReference>
<evidence type="ECO:0000256" key="2">
    <source>
        <dbReference type="ARBA" id="ARBA00005371"/>
    </source>
</evidence>
<dbReference type="SUPFAM" id="SSF63748">
    <property type="entry name" value="Tudor/PWWP/MBT"/>
    <property type="match status" value="1"/>
</dbReference>